<feature type="region of interest" description="Disordered" evidence="5">
    <location>
        <begin position="359"/>
        <end position="424"/>
    </location>
</feature>
<evidence type="ECO:0000313" key="9">
    <source>
        <dbReference type="Proteomes" id="UP001142489"/>
    </source>
</evidence>
<feature type="region of interest" description="Disordered" evidence="5">
    <location>
        <begin position="451"/>
        <end position="601"/>
    </location>
</feature>
<dbReference type="OrthoDB" id="9983817at2759"/>
<sequence>MGQGLPLLLGRIPQPHKYHRGHLLTCWVCATASTGCGPGRVPWLCSCKVILLPVRMRRQPSGTTTQSCSGSVNIWTTPCCTGSRISLQAIGSWWSTSPAEKPSSRSRGWSTCPLISGALRSLPSACLPLLRLIRFEKEDLLLCMGRAWLYLALNENSLESYLRLFQENLSLLHKYYVKNALVCSHDHLTLFLTLVSGLEFIRFDLDLDAPYLDLAPYMPEYYKPQYLLDFEDRLPSSVHGSDSLSLNSFNSVTSTNLEWDDSAIAPSSEDGDLTDTLSCPRSVTSELNASRASAKSPMQQQQQQQQRYNPFNEKAEALSSTETTPLHSASQEKADLTTTEGTDQSESCVELEVIRLARKKKTGKKKKAKSEEAAAPAPSPATQAGPPEADEGNSSRDRAEGKEPDPEAVTEPSTEASALSHLGLCIPEMKDTSMERVGRSLSKVIDSLDGHLDASAPFDSPDQSFRTNSPGEATSSEGPPPGGYGEGLSAPMDFYRFTVESPNTPAASGGHHDPAGDGQPPHVPGGPEASEQEEEGGGGRGEATGPTVTTSPKEEEEEAETEAEALGSRLKGDQKSPSPSSAEDSGVEEGQGSPSEVAHPSEFRVDNNHLLLLMIHVFRENEEQLFRMIRMSTGHMEGNLQLVYVLLTDCYVYLIRKGAAEKPYMVEEAVSYNELDYVSVGLDQQTVTMVCTNRRKQFLLDTANTSLTEFFLASLKSAMIKGCREPPYPSILTDATMEKLALVKFVAQESKRETSEVVVRFYGLVHWEDPMDETLGPAPSHYTLAENSIAKEGILHYKAGTNYLGKENWKPCFVVLSNGILYQYPDRTDVTPLLSVNMGGEQCGGCRRSNTTDRPHSFQVILTDRPSLELSAENEEEMADWMQYLCQAVSKGVVPQGVVPAPCVPCCLVVTEQKLFTCHEDCQTSFFRSLATAELADVASVSTEAGHEYCIVEFALDRKQYLPPWVLYFSCTAELDRFLGTLDAVWKNTYQIDLSHKLIEDSSIRKKCEDALSLIHSAWQRSDSLCRGRASRDPWC</sequence>
<feature type="region of interest" description="Disordered" evidence="5">
    <location>
        <begin position="284"/>
        <end position="347"/>
    </location>
</feature>
<feature type="compositionally biased region" description="Basic and acidic residues" evidence="5">
    <location>
        <begin position="393"/>
        <end position="405"/>
    </location>
</feature>
<dbReference type="Gene3D" id="1.20.58.900">
    <property type="match status" value="1"/>
</dbReference>
<evidence type="ECO:0000256" key="3">
    <source>
        <dbReference type="ARBA" id="ARBA00022490"/>
    </source>
</evidence>
<evidence type="ECO:0000313" key="8">
    <source>
        <dbReference type="EMBL" id="KAJ7306456.1"/>
    </source>
</evidence>
<dbReference type="PROSITE" id="PS50826">
    <property type="entry name" value="RUN"/>
    <property type="match status" value="1"/>
</dbReference>
<dbReference type="SMART" id="SM00593">
    <property type="entry name" value="RUN"/>
    <property type="match status" value="1"/>
</dbReference>
<dbReference type="PROSITE" id="PS50003">
    <property type="entry name" value="PH_DOMAIN"/>
    <property type="match status" value="1"/>
</dbReference>
<name>A0A9Q1AS29_9SAUR</name>
<dbReference type="InterPro" id="IPR001849">
    <property type="entry name" value="PH_domain"/>
</dbReference>
<dbReference type="Pfam" id="PF23142">
    <property type="entry name" value="PH_PLEKHM2"/>
    <property type="match status" value="1"/>
</dbReference>
<evidence type="ECO:0000256" key="4">
    <source>
        <dbReference type="ARBA" id="ARBA00023228"/>
    </source>
</evidence>
<dbReference type="InterPro" id="IPR037213">
    <property type="entry name" value="Run_dom_sf"/>
</dbReference>
<dbReference type="InterPro" id="IPR057288">
    <property type="entry name" value="PH_PLEKHM2"/>
</dbReference>
<organism evidence="8 9">
    <name type="scientific">Phrynocephalus forsythii</name>
    <dbReference type="NCBI Taxonomy" id="171643"/>
    <lineage>
        <taxon>Eukaryota</taxon>
        <taxon>Metazoa</taxon>
        <taxon>Chordata</taxon>
        <taxon>Craniata</taxon>
        <taxon>Vertebrata</taxon>
        <taxon>Euteleostomi</taxon>
        <taxon>Lepidosauria</taxon>
        <taxon>Squamata</taxon>
        <taxon>Bifurcata</taxon>
        <taxon>Unidentata</taxon>
        <taxon>Episquamata</taxon>
        <taxon>Toxicofera</taxon>
        <taxon>Iguania</taxon>
        <taxon>Acrodonta</taxon>
        <taxon>Agamidae</taxon>
        <taxon>Agaminae</taxon>
        <taxon>Phrynocephalus</taxon>
    </lineage>
</organism>
<dbReference type="GO" id="GO:0010008">
    <property type="term" value="C:endosome membrane"/>
    <property type="evidence" value="ECO:0007669"/>
    <property type="project" value="TreeGrafter"/>
</dbReference>
<evidence type="ECO:0000259" key="7">
    <source>
        <dbReference type="PROSITE" id="PS50826"/>
    </source>
</evidence>
<dbReference type="InterPro" id="IPR011993">
    <property type="entry name" value="PH-like_dom_sf"/>
</dbReference>
<feature type="compositionally biased region" description="Acidic residues" evidence="5">
    <location>
        <begin position="554"/>
        <end position="563"/>
    </location>
</feature>
<evidence type="ECO:0000256" key="5">
    <source>
        <dbReference type="SAM" id="MobiDB-lite"/>
    </source>
</evidence>
<dbReference type="EMBL" id="JAPFRF010000020">
    <property type="protein sequence ID" value="KAJ7306456.1"/>
    <property type="molecule type" value="Genomic_DNA"/>
</dbReference>
<feature type="compositionally biased region" description="Polar residues" evidence="5">
    <location>
        <begin position="284"/>
        <end position="298"/>
    </location>
</feature>
<dbReference type="GO" id="GO:0019894">
    <property type="term" value="F:kinesin binding"/>
    <property type="evidence" value="ECO:0007669"/>
    <property type="project" value="TreeGrafter"/>
</dbReference>
<dbReference type="SUPFAM" id="SSF140741">
    <property type="entry name" value="RUN domain-like"/>
    <property type="match status" value="1"/>
</dbReference>
<reference evidence="8" key="1">
    <citation type="journal article" date="2023" name="DNA Res.">
        <title>Chromosome-level genome assembly of Phrynocephalus forsythii using third-generation DNA sequencing and Hi-C analysis.</title>
        <authorList>
            <person name="Qi Y."/>
            <person name="Zhao W."/>
            <person name="Zhao Y."/>
            <person name="Niu C."/>
            <person name="Cao S."/>
            <person name="Zhang Y."/>
        </authorList>
    </citation>
    <scope>NUCLEOTIDE SEQUENCE</scope>
    <source>
        <tissue evidence="8">Muscle</tissue>
    </source>
</reference>
<gene>
    <name evidence="8" type="ORF">JRQ81_009810</name>
</gene>
<feature type="compositionally biased region" description="Polar residues" evidence="5">
    <location>
        <begin position="336"/>
        <end position="347"/>
    </location>
</feature>
<evidence type="ECO:0000259" key="6">
    <source>
        <dbReference type="PROSITE" id="PS50003"/>
    </source>
</evidence>
<dbReference type="GO" id="GO:0007030">
    <property type="term" value="P:Golgi organization"/>
    <property type="evidence" value="ECO:0007669"/>
    <property type="project" value="TreeGrafter"/>
</dbReference>
<dbReference type="CDD" id="cd13309">
    <property type="entry name" value="PH_SKIP"/>
    <property type="match status" value="1"/>
</dbReference>
<dbReference type="Pfam" id="PF02759">
    <property type="entry name" value="RUN"/>
    <property type="match status" value="1"/>
</dbReference>
<dbReference type="GO" id="GO:0005765">
    <property type="term" value="C:lysosomal membrane"/>
    <property type="evidence" value="ECO:0007669"/>
    <property type="project" value="UniProtKB-SubCell"/>
</dbReference>
<dbReference type="GO" id="GO:0032418">
    <property type="term" value="P:lysosome localization"/>
    <property type="evidence" value="ECO:0007669"/>
    <property type="project" value="TreeGrafter"/>
</dbReference>
<dbReference type="InterPro" id="IPR004012">
    <property type="entry name" value="Run_dom"/>
</dbReference>
<protein>
    <recommendedName>
        <fullName evidence="10">Pleckstrin homology domain-containing family M member 2</fullName>
    </recommendedName>
</protein>
<accession>A0A9Q1AS29</accession>
<evidence type="ECO:0000256" key="1">
    <source>
        <dbReference type="ARBA" id="ARBA00004496"/>
    </source>
</evidence>
<evidence type="ECO:0000256" key="2">
    <source>
        <dbReference type="ARBA" id="ARBA00004656"/>
    </source>
</evidence>
<keyword evidence="4" id="KW-0458">Lysosome</keyword>
<evidence type="ECO:0008006" key="10">
    <source>
        <dbReference type="Google" id="ProtNLM"/>
    </source>
</evidence>
<feature type="compositionally biased region" description="Basic residues" evidence="5">
    <location>
        <begin position="359"/>
        <end position="368"/>
    </location>
</feature>
<dbReference type="Pfam" id="PF00169">
    <property type="entry name" value="PH"/>
    <property type="match status" value="1"/>
</dbReference>
<comment type="caution">
    <text evidence="8">The sequence shown here is derived from an EMBL/GenBank/DDBJ whole genome shotgun (WGS) entry which is preliminary data.</text>
</comment>
<keyword evidence="9" id="KW-1185">Reference proteome</keyword>
<dbReference type="AlphaFoldDB" id="A0A9Q1AS29"/>
<dbReference type="PANTHER" id="PTHR46556">
    <property type="entry name" value="PLECKSTRIN HOMOLOGY DOMAIN-CONTAINING FAMILY M MEMBER 2"/>
    <property type="match status" value="1"/>
</dbReference>
<dbReference type="PANTHER" id="PTHR46556:SF1">
    <property type="entry name" value="PLECKSTRIN HOMOLOGY DOMAIN-CONTAINING FAMILY M MEMBER 2"/>
    <property type="match status" value="1"/>
</dbReference>
<dbReference type="Proteomes" id="UP001142489">
    <property type="component" value="Unassembled WGS sequence"/>
</dbReference>
<comment type="subcellular location">
    <subcellularLocation>
        <location evidence="1">Cytoplasm</location>
    </subcellularLocation>
    <subcellularLocation>
        <location evidence="2">Lysosome membrane</location>
    </subcellularLocation>
</comment>
<proteinExistence type="predicted"/>
<feature type="domain" description="PH" evidence="6">
    <location>
        <begin position="788"/>
        <end position="890"/>
    </location>
</feature>
<dbReference type="InterPro" id="IPR053015">
    <property type="entry name" value="PH_domain-containing_M2"/>
</dbReference>
<dbReference type="SMART" id="SM00233">
    <property type="entry name" value="PH"/>
    <property type="match status" value="1"/>
</dbReference>
<dbReference type="FunFam" id="2.30.29.30:FF:000148">
    <property type="entry name" value="pleckstrin homology domain-containing family M member 2"/>
    <property type="match status" value="1"/>
</dbReference>
<dbReference type="GO" id="GO:0032880">
    <property type="term" value="P:regulation of protein localization"/>
    <property type="evidence" value="ECO:0007669"/>
    <property type="project" value="TreeGrafter"/>
</dbReference>
<feature type="compositionally biased region" description="Low complexity" evidence="5">
    <location>
        <begin position="373"/>
        <end position="387"/>
    </location>
</feature>
<feature type="domain" description="RUN" evidence="7">
    <location>
        <begin position="1"/>
        <end position="210"/>
    </location>
</feature>
<dbReference type="Gene3D" id="2.30.29.30">
    <property type="entry name" value="Pleckstrin-homology domain (PH domain)/Phosphotyrosine-binding domain (PTB)"/>
    <property type="match status" value="1"/>
</dbReference>
<dbReference type="SUPFAM" id="SSF50729">
    <property type="entry name" value="PH domain-like"/>
    <property type="match status" value="1"/>
</dbReference>
<feature type="compositionally biased region" description="Polar residues" evidence="5">
    <location>
        <begin position="318"/>
        <end position="329"/>
    </location>
</feature>
<keyword evidence="3" id="KW-0963">Cytoplasm</keyword>
<feature type="compositionally biased region" description="Polar residues" evidence="5">
    <location>
        <begin position="461"/>
        <end position="476"/>
    </location>
</feature>